<evidence type="ECO:0000256" key="1">
    <source>
        <dbReference type="SAM" id="MobiDB-lite"/>
    </source>
</evidence>
<dbReference type="Proteomes" id="UP000009168">
    <property type="component" value="Unassembled WGS sequence"/>
</dbReference>
<sequence>MKTQSTSSTLPQSNKDSFSPMFKQIPVPQQSVLKQKSDSQYGNRNKQSIRGNLHYRMNFQENSMQYTYFKVYFKDSMKKKYAIDIENDYDYPQTCDFVERVVRQLNEQYDLNLPFCASNYCLYFAKKNGSRNSSYPEIDMYNTNIQTALKYHDKNLFRLKFKISDSQKNSFMKESSIMISQAENQDLNLSDSKMIYSQNGKNLDRSVLTNITNNAQQNEKAENKLNQKYNIKEQKFQESNQTGLFGCFRLC</sequence>
<proteinExistence type="predicted"/>
<gene>
    <name evidence="2" type="ORF">TTHERM_01014540</name>
</gene>
<feature type="region of interest" description="Disordered" evidence="1">
    <location>
        <begin position="1"/>
        <end position="21"/>
    </location>
</feature>
<dbReference type="EMBL" id="GG662521">
    <property type="protein sequence ID" value="EAR83137.2"/>
    <property type="molecule type" value="Genomic_DNA"/>
</dbReference>
<dbReference type="KEGG" id="tet:TTHERM_01014540"/>
<dbReference type="GeneID" id="7830074"/>
<keyword evidence="3" id="KW-1185">Reference proteome</keyword>
<evidence type="ECO:0000313" key="3">
    <source>
        <dbReference type="Proteomes" id="UP000009168"/>
    </source>
</evidence>
<name>Q22CY2_TETTS</name>
<dbReference type="InParanoid" id="Q22CY2"/>
<dbReference type="HOGENOM" id="CLU_1144544_0_0_1"/>
<dbReference type="AlphaFoldDB" id="Q22CY2"/>
<reference evidence="3" key="1">
    <citation type="journal article" date="2006" name="PLoS Biol.">
        <title>Macronuclear genome sequence of the ciliate Tetrahymena thermophila, a model eukaryote.</title>
        <authorList>
            <person name="Eisen J.A."/>
            <person name="Coyne R.S."/>
            <person name="Wu M."/>
            <person name="Wu D."/>
            <person name="Thiagarajan M."/>
            <person name="Wortman J.R."/>
            <person name="Badger J.H."/>
            <person name="Ren Q."/>
            <person name="Amedeo P."/>
            <person name="Jones K.M."/>
            <person name="Tallon L.J."/>
            <person name="Delcher A.L."/>
            <person name="Salzberg S.L."/>
            <person name="Silva J.C."/>
            <person name="Haas B.J."/>
            <person name="Majoros W.H."/>
            <person name="Farzad M."/>
            <person name="Carlton J.M."/>
            <person name="Smith R.K. Jr."/>
            <person name="Garg J."/>
            <person name="Pearlman R.E."/>
            <person name="Karrer K.M."/>
            <person name="Sun L."/>
            <person name="Manning G."/>
            <person name="Elde N.C."/>
            <person name="Turkewitz A.P."/>
            <person name="Asai D.J."/>
            <person name="Wilkes D.E."/>
            <person name="Wang Y."/>
            <person name="Cai H."/>
            <person name="Collins K."/>
            <person name="Stewart B.A."/>
            <person name="Lee S.R."/>
            <person name="Wilamowska K."/>
            <person name="Weinberg Z."/>
            <person name="Ruzzo W.L."/>
            <person name="Wloga D."/>
            <person name="Gaertig J."/>
            <person name="Frankel J."/>
            <person name="Tsao C.-C."/>
            <person name="Gorovsky M.A."/>
            <person name="Keeling P.J."/>
            <person name="Waller R.F."/>
            <person name="Patron N.J."/>
            <person name="Cherry J.M."/>
            <person name="Stover N.A."/>
            <person name="Krieger C.J."/>
            <person name="del Toro C."/>
            <person name="Ryder H.F."/>
            <person name="Williamson S.C."/>
            <person name="Barbeau R.A."/>
            <person name="Hamilton E.P."/>
            <person name="Orias E."/>
        </authorList>
    </citation>
    <scope>NUCLEOTIDE SEQUENCE [LARGE SCALE GENOMIC DNA]</scope>
    <source>
        <strain evidence="3">SB210</strain>
    </source>
</reference>
<evidence type="ECO:0000313" key="2">
    <source>
        <dbReference type="EMBL" id="EAR83137.2"/>
    </source>
</evidence>
<accession>Q22CY2</accession>
<feature type="compositionally biased region" description="Polar residues" evidence="1">
    <location>
        <begin position="1"/>
        <end position="17"/>
    </location>
</feature>
<dbReference type="RefSeq" id="XP_001030800.2">
    <property type="nucleotide sequence ID" value="XM_001030800.3"/>
</dbReference>
<organism evidence="2 3">
    <name type="scientific">Tetrahymena thermophila (strain SB210)</name>
    <dbReference type="NCBI Taxonomy" id="312017"/>
    <lineage>
        <taxon>Eukaryota</taxon>
        <taxon>Sar</taxon>
        <taxon>Alveolata</taxon>
        <taxon>Ciliophora</taxon>
        <taxon>Intramacronucleata</taxon>
        <taxon>Oligohymenophorea</taxon>
        <taxon>Hymenostomatida</taxon>
        <taxon>Tetrahymenina</taxon>
        <taxon>Tetrahymenidae</taxon>
        <taxon>Tetrahymena</taxon>
    </lineage>
</organism>
<protein>
    <submittedName>
        <fullName evidence="2">Uncharacterized protein</fullName>
    </submittedName>
</protein>